<dbReference type="InterPro" id="IPR008949">
    <property type="entry name" value="Isoprenoid_synthase_dom_sf"/>
</dbReference>
<dbReference type="Gene3D" id="1.10.600.10">
    <property type="entry name" value="Farnesyl Diphosphate Synthase"/>
    <property type="match status" value="1"/>
</dbReference>
<comment type="cofactor">
    <cofactor evidence="1">
        <name>Mg(2+)</name>
        <dbReference type="ChEBI" id="CHEBI:18420"/>
    </cofactor>
</comment>
<accession>A0A2L0V4M9</accession>
<sequence>MAATTISPFHGKLSSNVCSPLKLNLSRSFYRPLVVATSSTMEQQNKSYWAAIETQIDTHLKKSITIRPPTTVFEPMHHLTFSASKSTAPPLCVAACELVGGSADDAITAASAIHLMHASAFTHEHLPLSDGPIHVGSTVEHMFKPNIELMTPDGMVPFGFELLGLSEQAQKNSDRILRVMIEISRAVGSQGMVDGMYQEMLHAESKGQDEEIVEYVCKKKEGELHACAAACGAILGGGSEEEIEKLRKYGLYVGMIQGMVNGAGKNKEGRFEIVKKLKGLALKELEMFDGKNVDRISTLLEV</sequence>
<evidence type="ECO:0000256" key="3">
    <source>
        <dbReference type="ARBA" id="ARBA00022842"/>
    </source>
</evidence>
<keyword evidence="2" id="KW-0479">Metal-binding</keyword>
<reference evidence="4" key="1">
    <citation type="submission" date="2018-01" db="EMBL/GenBank/DDBJ databases">
        <title>Comparative transcriptome analysis to identify putative genes involved in thymol biosynthesis pathway in medicinal plant Trachyspermum ammi L.</title>
        <authorList>
            <person name="Amiripour M."/>
            <person name="Sadat-Noori S.A."/>
            <person name="Shariati V."/>
            <person name="Soltani-Howyzeh M."/>
        </authorList>
    </citation>
    <scope>NUCLEOTIDE SEQUENCE</scope>
    <source>
        <tissue evidence="4">Inflorescence</tissue>
    </source>
</reference>
<dbReference type="GO" id="GO:0004659">
    <property type="term" value="F:prenyltransferase activity"/>
    <property type="evidence" value="ECO:0007669"/>
    <property type="project" value="TreeGrafter"/>
</dbReference>
<reference evidence="4" key="2">
    <citation type="submission" date="2018-01" db="EMBL/GenBank/DDBJ databases">
        <title>Transcriptome analysis of Ajowan (Trachyspermum ammi L.) inflorescence.</title>
        <authorList>
            <person name="Amiripour M."/>
            <person name="Sadat-Noori S.A."/>
            <person name="Shariati V."/>
            <person name="Soltani-Howyzeh M."/>
        </authorList>
    </citation>
    <scope>NUCLEOTIDE SEQUENCE</scope>
    <source>
        <tissue evidence="4">Inflorescence</tissue>
    </source>
</reference>
<dbReference type="SUPFAM" id="SSF48576">
    <property type="entry name" value="Terpenoid synthases"/>
    <property type="match status" value="1"/>
</dbReference>
<keyword evidence="3" id="KW-0460">Magnesium</keyword>
<dbReference type="GO" id="GO:0046872">
    <property type="term" value="F:metal ion binding"/>
    <property type="evidence" value="ECO:0007669"/>
    <property type="project" value="UniProtKB-KW"/>
</dbReference>
<gene>
    <name evidence="4" type="primary">HGGPS</name>
</gene>
<evidence type="ECO:0000256" key="1">
    <source>
        <dbReference type="ARBA" id="ARBA00001946"/>
    </source>
</evidence>
<dbReference type="EMBL" id="MG762021">
    <property type="protein sequence ID" value="AUZ98418.1"/>
    <property type="molecule type" value="mRNA"/>
</dbReference>
<name>A0A2L0V4M9_TRAAM</name>
<evidence type="ECO:0000256" key="2">
    <source>
        <dbReference type="ARBA" id="ARBA00022723"/>
    </source>
</evidence>
<proteinExistence type="evidence at transcript level"/>
<dbReference type="PANTHER" id="PTHR43281">
    <property type="entry name" value="FARNESYL DIPHOSPHATE SYNTHASE"/>
    <property type="match status" value="1"/>
</dbReference>
<dbReference type="PANTHER" id="PTHR43281:SF6">
    <property type="entry name" value="HETERODIMERIC GERANYLGERANYL PYROPHOSPHATE SYNTHASE SMALL SUBUNIT, CHLOROPLASTIC-LIKE"/>
    <property type="match status" value="1"/>
</dbReference>
<evidence type="ECO:0000313" key="4">
    <source>
        <dbReference type="EMBL" id="AUZ98418.1"/>
    </source>
</evidence>
<protein>
    <submittedName>
        <fullName evidence="4">Heterodimeric geranylgeranyl pyrophosphate synthase small subunit</fullName>
    </submittedName>
</protein>
<organism evidence="4">
    <name type="scientific">Trachyspermum ammi</name>
    <name type="common">Ajowan caraway</name>
    <name type="synonym">Sison ammi</name>
    <dbReference type="NCBI Taxonomy" id="52570"/>
    <lineage>
        <taxon>Eukaryota</taxon>
        <taxon>Viridiplantae</taxon>
        <taxon>Streptophyta</taxon>
        <taxon>Embryophyta</taxon>
        <taxon>Tracheophyta</taxon>
        <taxon>Spermatophyta</taxon>
        <taxon>Magnoliopsida</taxon>
        <taxon>eudicotyledons</taxon>
        <taxon>Gunneridae</taxon>
        <taxon>Pentapetalae</taxon>
        <taxon>asterids</taxon>
        <taxon>campanulids</taxon>
        <taxon>Apiales</taxon>
        <taxon>Apiaceae</taxon>
        <taxon>Apioideae</taxon>
        <taxon>apioid superclade</taxon>
        <taxon>Pyramidoptereae</taxon>
        <taxon>Trachyspermum</taxon>
    </lineage>
</organism>
<dbReference type="AlphaFoldDB" id="A0A2L0V4M9"/>